<sequence length="63" mass="6681">MDMDAIARRTVSYPRGRSSIRAGDNGRILVIAFTRSGPGPPGVGHRPPADSAGSIDSEVFPWT</sequence>
<name>A0A9W4E2Z1_9ACTN</name>
<dbReference type="Proteomes" id="UP001153328">
    <property type="component" value="Unassembled WGS sequence"/>
</dbReference>
<accession>A0A9W4E2Z1</accession>
<proteinExistence type="predicted"/>
<gene>
    <name evidence="2" type="ORF">SBRY_11062</name>
</gene>
<evidence type="ECO:0000313" key="2">
    <source>
        <dbReference type="EMBL" id="CAG7607665.1"/>
    </source>
</evidence>
<keyword evidence="3" id="KW-1185">Reference proteome</keyword>
<dbReference type="EMBL" id="CAJVAX010000001">
    <property type="protein sequence ID" value="CAG7607665.1"/>
    <property type="molecule type" value="Genomic_DNA"/>
</dbReference>
<evidence type="ECO:0000313" key="3">
    <source>
        <dbReference type="Proteomes" id="UP001153328"/>
    </source>
</evidence>
<organism evidence="2 3">
    <name type="scientific">Actinacidiphila bryophytorum</name>
    <dbReference type="NCBI Taxonomy" id="1436133"/>
    <lineage>
        <taxon>Bacteria</taxon>
        <taxon>Bacillati</taxon>
        <taxon>Actinomycetota</taxon>
        <taxon>Actinomycetes</taxon>
        <taxon>Kitasatosporales</taxon>
        <taxon>Streptomycetaceae</taxon>
        <taxon>Actinacidiphila</taxon>
    </lineage>
</organism>
<comment type="caution">
    <text evidence="2">The sequence shown here is derived from an EMBL/GenBank/DDBJ whole genome shotgun (WGS) entry which is preliminary data.</text>
</comment>
<reference evidence="2" key="1">
    <citation type="submission" date="2021-06" db="EMBL/GenBank/DDBJ databases">
        <authorList>
            <person name="Arsene-Ploetze F."/>
        </authorList>
    </citation>
    <scope>NUCLEOTIDE SEQUENCE</scope>
    <source>
        <strain evidence="2">SBRY1</strain>
    </source>
</reference>
<feature type="region of interest" description="Disordered" evidence="1">
    <location>
        <begin position="35"/>
        <end position="63"/>
    </location>
</feature>
<protein>
    <submittedName>
        <fullName evidence="2">Uncharacterized protein</fullName>
    </submittedName>
</protein>
<dbReference type="AlphaFoldDB" id="A0A9W4E2Z1"/>
<evidence type="ECO:0000256" key="1">
    <source>
        <dbReference type="SAM" id="MobiDB-lite"/>
    </source>
</evidence>